<name>A0A8X6N0I2_NEPPI</name>
<feature type="compositionally biased region" description="Polar residues" evidence="1">
    <location>
        <begin position="1"/>
        <end position="15"/>
    </location>
</feature>
<accession>A0A8X6N0I2</accession>
<proteinExistence type="predicted"/>
<comment type="caution">
    <text evidence="2">The sequence shown here is derived from an EMBL/GenBank/DDBJ whole genome shotgun (WGS) entry which is preliminary data.</text>
</comment>
<dbReference type="Proteomes" id="UP000887013">
    <property type="component" value="Unassembled WGS sequence"/>
</dbReference>
<evidence type="ECO:0000256" key="1">
    <source>
        <dbReference type="SAM" id="MobiDB-lite"/>
    </source>
</evidence>
<gene>
    <name evidence="2" type="ORF">NPIL_403101</name>
</gene>
<sequence length="45" mass="5011">MIGKQNPSRPVSNHSMDGKRMSDGNDGSNGKDRLEEQYVTERSTT</sequence>
<evidence type="ECO:0000313" key="2">
    <source>
        <dbReference type="EMBL" id="GFS87251.1"/>
    </source>
</evidence>
<feature type="non-terminal residue" evidence="2">
    <location>
        <position position="45"/>
    </location>
</feature>
<protein>
    <submittedName>
        <fullName evidence="2">Uncharacterized protein</fullName>
    </submittedName>
</protein>
<evidence type="ECO:0000313" key="3">
    <source>
        <dbReference type="Proteomes" id="UP000887013"/>
    </source>
</evidence>
<dbReference type="AlphaFoldDB" id="A0A8X6N0I2"/>
<keyword evidence="3" id="KW-1185">Reference proteome</keyword>
<reference evidence="2" key="1">
    <citation type="submission" date="2020-08" db="EMBL/GenBank/DDBJ databases">
        <title>Multicomponent nature underlies the extraordinary mechanical properties of spider dragline silk.</title>
        <authorList>
            <person name="Kono N."/>
            <person name="Nakamura H."/>
            <person name="Mori M."/>
            <person name="Yoshida Y."/>
            <person name="Ohtoshi R."/>
            <person name="Malay A.D."/>
            <person name="Moran D.A.P."/>
            <person name="Tomita M."/>
            <person name="Numata K."/>
            <person name="Arakawa K."/>
        </authorList>
    </citation>
    <scope>NUCLEOTIDE SEQUENCE</scope>
</reference>
<dbReference type="EMBL" id="BMAW01098895">
    <property type="protein sequence ID" value="GFS87251.1"/>
    <property type="molecule type" value="Genomic_DNA"/>
</dbReference>
<feature type="region of interest" description="Disordered" evidence="1">
    <location>
        <begin position="1"/>
        <end position="45"/>
    </location>
</feature>
<organism evidence="2 3">
    <name type="scientific">Nephila pilipes</name>
    <name type="common">Giant wood spider</name>
    <name type="synonym">Nephila maculata</name>
    <dbReference type="NCBI Taxonomy" id="299642"/>
    <lineage>
        <taxon>Eukaryota</taxon>
        <taxon>Metazoa</taxon>
        <taxon>Ecdysozoa</taxon>
        <taxon>Arthropoda</taxon>
        <taxon>Chelicerata</taxon>
        <taxon>Arachnida</taxon>
        <taxon>Araneae</taxon>
        <taxon>Araneomorphae</taxon>
        <taxon>Entelegynae</taxon>
        <taxon>Araneoidea</taxon>
        <taxon>Nephilidae</taxon>
        <taxon>Nephila</taxon>
    </lineage>
</organism>
<feature type="compositionally biased region" description="Basic and acidic residues" evidence="1">
    <location>
        <begin position="16"/>
        <end position="36"/>
    </location>
</feature>